<sequence length="336" mass="35967">MNVYGASSLTDIELLDLGSSCCGTGRVFTFRVVLASGERASSSSFWFRNDESLTRAVAPVAARALAAQSLHHQRTTEVAFTGTQAVLAAHLESAWLFAVAAERGVPLRVLLGSRSRNKVKFYVSLLTADVIDDHAASAKISAGCSLVKISYGAKLTSSTPFAVDCHGTASYQEALDRYGRMSGLSWVEEPRDADEVGDPCVPIVTGEFVTDWERELDSPRTQSSTTRWRQLEPARCGVLQAHSAAKTLTRAGAPVLFHGHQPYVAAHLAAATSGVTYVEINAAWMLDRFRTAWCRGISLSAAIHDLCDALDRRGGGPAVDMGDGSAAEVVFTASKQ</sequence>
<gene>
    <name evidence="1" type="ORF">Gocc_2677</name>
</gene>
<reference evidence="2" key="2">
    <citation type="journal article" date="2019" name="MicrobiologyOpen">
        <title>High-quality draft genome sequence of Gaiella occulta isolated from a 150 meter deep mineral water borehole and comparison with the genome sequences of other deep-branching lineages of the phylum Actinobacteria.</title>
        <authorList>
            <person name="Severino R."/>
            <person name="Froufe H.J.C."/>
            <person name="Barroso C."/>
            <person name="Albuquerque L."/>
            <person name="Lobo-da-Cunha A."/>
            <person name="da Costa M.S."/>
            <person name="Egas C."/>
        </authorList>
    </citation>
    <scope>NUCLEOTIDE SEQUENCE [LARGE SCALE GENOMIC DNA]</scope>
    <source>
        <strain evidence="2">F2-233</strain>
    </source>
</reference>
<dbReference type="AlphaFoldDB" id="A0A7M2YTY0"/>
<reference evidence="1 2" key="1">
    <citation type="submission" date="2018-07" db="EMBL/GenBank/DDBJ databases">
        <title>High-quality-draft genome sequence of Gaiella occulta.</title>
        <authorList>
            <person name="Severino R."/>
            <person name="Froufe H.J.C."/>
            <person name="Rainey F.A."/>
            <person name="Barroso C."/>
            <person name="Albuquerque L."/>
            <person name="Lobo-Da-Cunha A."/>
            <person name="Da Costa M.S."/>
            <person name="Egas C."/>
        </authorList>
    </citation>
    <scope>NUCLEOTIDE SEQUENCE [LARGE SCALE GENOMIC DNA]</scope>
    <source>
        <strain evidence="1 2">F2-233</strain>
    </source>
</reference>
<protein>
    <submittedName>
        <fullName evidence="1">Uncharacterized protein</fullName>
    </submittedName>
</protein>
<dbReference type="InterPro" id="IPR036849">
    <property type="entry name" value="Enolase-like_C_sf"/>
</dbReference>
<dbReference type="Proteomes" id="UP000254134">
    <property type="component" value="Unassembled WGS sequence"/>
</dbReference>
<organism evidence="1 2">
    <name type="scientific">Gaiella occulta</name>
    <dbReference type="NCBI Taxonomy" id="1002870"/>
    <lineage>
        <taxon>Bacteria</taxon>
        <taxon>Bacillati</taxon>
        <taxon>Actinomycetota</taxon>
        <taxon>Thermoleophilia</taxon>
        <taxon>Gaiellales</taxon>
        <taxon>Gaiellaceae</taxon>
        <taxon>Gaiella</taxon>
    </lineage>
</organism>
<proteinExistence type="predicted"/>
<keyword evidence="2" id="KW-1185">Reference proteome</keyword>
<dbReference type="EMBL" id="QQZY01000008">
    <property type="protein sequence ID" value="RDI73536.1"/>
    <property type="molecule type" value="Genomic_DNA"/>
</dbReference>
<name>A0A7M2YTY0_9ACTN</name>
<evidence type="ECO:0000313" key="1">
    <source>
        <dbReference type="EMBL" id="RDI73536.1"/>
    </source>
</evidence>
<dbReference type="SUPFAM" id="SSF51604">
    <property type="entry name" value="Enolase C-terminal domain-like"/>
    <property type="match status" value="1"/>
</dbReference>
<dbReference type="Gene3D" id="3.20.20.120">
    <property type="entry name" value="Enolase-like C-terminal domain"/>
    <property type="match status" value="1"/>
</dbReference>
<evidence type="ECO:0000313" key="2">
    <source>
        <dbReference type="Proteomes" id="UP000254134"/>
    </source>
</evidence>
<comment type="caution">
    <text evidence="1">The sequence shown here is derived from an EMBL/GenBank/DDBJ whole genome shotgun (WGS) entry which is preliminary data.</text>
</comment>
<accession>A0A7M2YTY0</accession>